<dbReference type="OrthoDB" id="9771112at2"/>
<evidence type="ECO:0000256" key="1">
    <source>
        <dbReference type="ARBA" id="ARBA00004245"/>
    </source>
</evidence>
<dbReference type="PANTHER" id="PTHR45783:SF3">
    <property type="entry name" value="KINESIN LIGHT CHAIN"/>
    <property type="match status" value="1"/>
</dbReference>
<keyword evidence="14" id="KW-1185">Reference proteome</keyword>
<feature type="coiled-coil region" evidence="11">
    <location>
        <begin position="602"/>
        <end position="629"/>
    </location>
</feature>
<feature type="domain" description="CHAT" evidence="12">
    <location>
        <begin position="716"/>
        <end position="1049"/>
    </location>
</feature>
<dbReference type="Proteomes" id="UP000233387">
    <property type="component" value="Unassembled WGS sequence"/>
</dbReference>
<dbReference type="RefSeq" id="WP_101358891.1">
    <property type="nucleotide sequence ID" value="NZ_NKXO01000024.1"/>
</dbReference>
<evidence type="ECO:0000313" key="14">
    <source>
        <dbReference type="Proteomes" id="UP000233387"/>
    </source>
</evidence>
<evidence type="ECO:0000256" key="6">
    <source>
        <dbReference type="ARBA" id="ARBA00022803"/>
    </source>
</evidence>
<keyword evidence="9" id="KW-0206">Cytoskeleton</keyword>
<keyword evidence="6 10" id="KW-0802">TPR repeat</keyword>
<dbReference type="SUPFAM" id="SSF48452">
    <property type="entry name" value="TPR-like"/>
    <property type="match status" value="3"/>
</dbReference>
<feature type="repeat" description="TPR" evidence="10">
    <location>
        <begin position="303"/>
        <end position="336"/>
    </location>
</feature>
<dbReference type="GO" id="GO:0005874">
    <property type="term" value="C:microtubule"/>
    <property type="evidence" value="ECO:0007669"/>
    <property type="project" value="UniProtKB-KW"/>
</dbReference>
<evidence type="ECO:0000256" key="11">
    <source>
        <dbReference type="SAM" id="Coils"/>
    </source>
</evidence>
<proteinExistence type="inferred from homology"/>
<dbReference type="InterPro" id="IPR011990">
    <property type="entry name" value="TPR-like_helical_dom_sf"/>
</dbReference>
<evidence type="ECO:0000256" key="7">
    <source>
        <dbReference type="ARBA" id="ARBA00023054"/>
    </source>
</evidence>
<evidence type="ECO:0000313" key="13">
    <source>
        <dbReference type="EMBL" id="PKQ68554.1"/>
    </source>
</evidence>
<reference evidence="13 14" key="1">
    <citation type="submission" date="2017-06" db="EMBL/GenBank/DDBJ databases">
        <title>Raineya orbicola gen. nov., sp. nov. a slightly thermophilic bacterium of the phylum Bacteroidetes and the description of Raineyaceae fam. nov.</title>
        <authorList>
            <person name="Albuquerque L."/>
            <person name="Polonia A.R.M."/>
            <person name="Barroso C."/>
            <person name="Froufe H.J.C."/>
            <person name="Lage O."/>
            <person name="Lobo-Da-Cunha A."/>
            <person name="Egas C."/>
            <person name="Da Costa M.S."/>
        </authorList>
    </citation>
    <scope>NUCLEOTIDE SEQUENCE [LARGE SCALE GENOMIC DNA]</scope>
    <source>
        <strain evidence="13 14">SPSPC-11</strain>
    </source>
</reference>
<organism evidence="13 14">
    <name type="scientific">Raineya orbicola</name>
    <dbReference type="NCBI Taxonomy" id="2016530"/>
    <lineage>
        <taxon>Bacteria</taxon>
        <taxon>Pseudomonadati</taxon>
        <taxon>Bacteroidota</taxon>
        <taxon>Cytophagia</taxon>
        <taxon>Cytophagales</taxon>
        <taxon>Raineyaceae</taxon>
        <taxon>Raineya</taxon>
    </lineage>
</organism>
<dbReference type="Pfam" id="PF13374">
    <property type="entry name" value="TPR_10"/>
    <property type="match status" value="1"/>
</dbReference>
<keyword evidence="7 11" id="KW-0175">Coiled coil</keyword>
<evidence type="ECO:0000256" key="4">
    <source>
        <dbReference type="ARBA" id="ARBA00022701"/>
    </source>
</evidence>
<evidence type="ECO:0000256" key="9">
    <source>
        <dbReference type="ARBA" id="ARBA00023212"/>
    </source>
</evidence>
<evidence type="ECO:0000256" key="3">
    <source>
        <dbReference type="ARBA" id="ARBA00022490"/>
    </source>
</evidence>
<evidence type="ECO:0000256" key="8">
    <source>
        <dbReference type="ARBA" id="ARBA00023175"/>
    </source>
</evidence>
<name>A0A2N3IDZ2_9BACT</name>
<dbReference type="Pfam" id="PF13424">
    <property type="entry name" value="TPR_12"/>
    <property type="match status" value="5"/>
</dbReference>
<dbReference type="Pfam" id="PF12770">
    <property type="entry name" value="CHAT"/>
    <property type="match status" value="1"/>
</dbReference>
<dbReference type="PROSITE" id="PS50005">
    <property type="entry name" value="TPR"/>
    <property type="match status" value="1"/>
</dbReference>
<evidence type="ECO:0000259" key="12">
    <source>
        <dbReference type="Pfam" id="PF12770"/>
    </source>
</evidence>
<dbReference type="GO" id="GO:0007018">
    <property type="term" value="P:microtubule-based movement"/>
    <property type="evidence" value="ECO:0007669"/>
    <property type="project" value="TreeGrafter"/>
</dbReference>
<evidence type="ECO:0000256" key="5">
    <source>
        <dbReference type="ARBA" id="ARBA00022737"/>
    </source>
</evidence>
<comment type="caution">
    <text evidence="13">The sequence shown here is derived from an EMBL/GenBank/DDBJ whole genome shotgun (WGS) entry which is preliminary data.</text>
</comment>
<protein>
    <submittedName>
        <fullName evidence="13">CHAT domain</fullName>
    </submittedName>
</protein>
<comment type="subcellular location">
    <subcellularLocation>
        <location evidence="1">Cytoplasm</location>
        <location evidence="1">Cytoskeleton</location>
    </subcellularLocation>
</comment>
<keyword evidence="8" id="KW-0505">Motor protein</keyword>
<dbReference type="GO" id="GO:0005871">
    <property type="term" value="C:kinesin complex"/>
    <property type="evidence" value="ECO:0007669"/>
    <property type="project" value="InterPro"/>
</dbReference>
<accession>A0A2N3IDZ2</accession>
<dbReference type="Gene3D" id="1.25.40.10">
    <property type="entry name" value="Tetratricopeptide repeat domain"/>
    <property type="match status" value="4"/>
</dbReference>
<dbReference type="AlphaFoldDB" id="A0A2N3IDZ2"/>
<keyword evidence="3" id="KW-0963">Cytoplasm</keyword>
<evidence type="ECO:0000256" key="10">
    <source>
        <dbReference type="PROSITE-ProRule" id="PRU00339"/>
    </source>
</evidence>
<dbReference type="GO" id="GO:0005737">
    <property type="term" value="C:cytoplasm"/>
    <property type="evidence" value="ECO:0007669"/>
    <property type="project" value="TreeGrafter"/>
</dbReference>
<dbReference type="SMART" id="SM00028">
    <property type="entry name" value="TPR"/>
    <property type="match status" value="11"/>
</dbReference>
<dbReference type="GO" id="GO:0019894">
    <property type="term" value="F:kinesin binding"/>
    <property type="evidence" value="ECO:0007669"/>
    <property type="project" value="TreeGrafter"/>
</dbReference>
<evidence type="ECO:0000256" key="2">
    <source>
        <dbReference type="ARBA" id="ARBA00009622"/>
    </source>
</evidence>
<dbReference type="InterPro" id="IPR019734">
    <property type="entry name" value="TPR_rpt"/>
</dbReference>
<dbReference type="InterPro" id="IPR024983">
    <property type="entry name" value="CHAT_dom"/>
</dbReference>
<keyword evidence="4" id="KW-0493">Microtubule</keyword>
<sequence length="1050" mass="121254">MKRVTPEKPLFYPALNVLASVLFKQGKLKDAEEAFLQLIKETRNKFGEDERYANYLYNIGTFYRNTYQFAKAENYLKMSLSLQEKLLGKKHPDYALTCSQLGYVYQDLGKWQDAEKLLQEAKNIFNERNDKLNYILSLNSLGSLKEHQAFFVEAEKLYKEAQQLCEQHFGKEKSTYATILGNLAGLYFKQGAYKQAEPLLANVLSIKEKVFGKNSPEYHISLMNYAVLKKELGATETAEKDLMKCADYFQKNVGKNTPYYISVLQNLAVIYTEKESFLQAEEKYLEAQTICQKVFGERSSNYIELLNNFAQFYITLGNLEKALDLYQQILSLSEQIWDRNHIRYANAISYVGYIFAMAGNYEEAEKLGLKSWEIAQKYYGENQPELLSILNNLAYTLSEAKKYKEASFYLEKAKSVAEKLYGKENIFTGVVFNNVGTNFIRAGEYKKAQPILLESLQIQEKIYGKEHQTYLTAEQNLAWLHSLQNNFSEAEKIYQRNLSKQIERIFQIFPILSENEKISFVRNQQRFFENYIDFCIRYPSYKPNIYADLLDFRLLTKGMIAEASQNLQKKVIALKNPQITQLYNQWLAKKNEYLKLLNAPVSQKSDTQIKQVTEELNFLEKELSKKVDLGKTPKKYSWKDIQKQLKNDEIAIEVIRTLTQNPTNRQKTDTAYVFLIITTQTKEAPELLLAPNASLLETEQLALYGNVIETRKTQFYQELYDNFWGNIIKKSKVLQSTNFKKIYFSPDGVYHKINLATLYDETKKQFLGEFLQIYQLTNLKKLIETDNLSVSNKNAFLVGYPDYQGTDEKQEKPENRGYSTKITNKEKQKLSRFLDFESVSYLPGTKKETDKIADILQKKGLQVNLLQSKQATEEAIKKVSNPQILHIATHGFFLEDVDTGSELDVKQSLVNKNPLLRSGLLLANCSKSLRQGELNSEKEDGILTAYEVAQLELQNTALVVLSACETGLGAILNGEGVFGLQRSFFQAGAKNLIISLWKVDDEATQKFMEMLYENWQNKGMSLQESFYEAQKAIRQQYIHPKYWGAFVLVK</sequence>
<dbReference type="InterPro" id="IPR002151">
    <property type="entry name" value="Kinesin_light"/>
</dbReference>
<dbReference type="EMBL" id="NKXO01000024">
    <property type="protein sequence ID" value="PKQ68554.1"/>
    <property type="molecule type" value="Genomic_DNA"/>
</dbReference>
<gene>
    <name evidence="13" type="ORF">Rain11_1621</name>
</gene>
<keyword evidence="5" id="KW-0677">Repeat</keyword>
<comment type="similarity">
    <text evidence="2">Belongs to the kinesin light chain family.</text>
</comment>
<dbReference type="PANTHER" id="PTHR45783">
    <property type="entry name" value="KINESIN LIGHT CHAIN"/>
    <property type="match status" value="1"/>
</dbReference>